<keyword evidence="2" id="KW-0472">Membrane</keyword>
<dbReference type="KEGG" id="rter:IDM49_01665"/>
<dbReference type="EMBL" id="CP061539">
    <property type="protein sequence ID" value="QNV38029.1"/>
    <property type="molecule type" value="Genomic_DNA"/>
</dbReference>
<keyword evidence="4" id="KW-1185">Reference proteome</keyword>
<evidence type="ECO:0000313" key="3">
    <source>
        <dbReference type="EMBL" id="QNV38029.1"/>
    </source>
</evidence>
<feature type="transmembrane region" description="Helical" evidence="2">
    <location>
        <begin position="167"/>
        <end position="188"/>
    </location>
</feature>
<dbReference type="AlphaFoldDB" id="A0A7H2BED3"/>
<dbReference type="RefSeq" id="WP_190724805.1">
    <property type="nucleotide sequence ID" value="NZ_CP061539.1"/>
</dbReference>
<name>A0A7H2BED3_9MICC</name>
<feature type="region of interest" description="Disordered" evidence="1">
    <location>
        <begin position="265"/>
        <end position="329"/>
    </location>
</feature>
<keyword evidence="2" id="KW-0812">Transmembrane</keyword>
<feature type="compositionally biased region" description="Low complexity" evidence="1">
    <location>
        <begin position="276"/>
        <end position="293"/>
    </location>
</feature>
<feature type="region of interest" description="Disordered" evidence="1">
    <location>
        <begin position="1"/>
        <end position="22"/>
    </location>
</feature>
<feature type="transmembrane region" description="Helical" evidence="2">
    <location>
        <begin position="36"/>
        <end position="59"/>
    </location>
</feature>
<feature type="compositionally biased region" description="Basic and acidic residues" evidence="1">
    <location>
        <begin position="295"/>
        <end position="329"/>
    </location>
</feature>
<sequence>MTENHTSNSYQPPQYFGQSADASETDKPVVPRTVRAAFITICVLGAIYLANQVFSLFALPQSATSVEGIDPEMSGAMGTFTTVFTIIIALVMTATFFVVAFFVKAGHQWARILAIVLSSLSVLSHAVSLIALPLLMSFIDSMSGWSEIDSATRQQLEDSKALMVHPVAIMMTVLSLVLYIFVIVLLSLRPSSRFYREMRERKMAHLRASHQYAYNDASVQNGAPVGYGAGYHDFSAQGYAAYQQGSTPTYGAGYQQGGNHVQGNYGYSAPGASPFGGQIDSQSAQQSSSQGTSRVSREANEHSAHLNSEHEQRLSDGKNELFKNEKSPE</sequence>
<dbReference type="Proteomes" id="UP000516404">
    <property type="component" value="Chromosome"/>
</dbReference>
<evidence type="ECO:0000313" key="4">
    <source>
        <dbReference type="Proteomes" id="UP000516404"/>
    </source>
</evidence>
<dbReference type="GeneID" id="96622930"/>
<gene>
    <name evidence="3" type="ORF">IDM49_01665</name>
</gene>
<protein>
    <submittedName>
        <fullName evidence="3">Uncharacterized protein</fullName>
    </submittedName>
</protein>
<feature type="transmembrane region" description="Helical" evidence="2">
    <location>
        <begin position="115"/>
        <end position="139"/>
    </location>
</feature>
<evidence type="ECO:0000256" key="2">
    <source>
        <dbReference type="SAM" id="Phobius"/>
    </source>
</evidence>
<proteinExistence type="predicted"/>
<evidence type="ECO:0000256" key="1">
    <source>
        <dbReference type="SAM" id="MobiDB-lite"/>
    </source>
</evidence>
<reference evidence="3 4" key="1">
    <citation type="submission" date="2020-09" db="EMBL/GenBank/DDBJ databases">
        <title>Investigation of environmental microbes.</title>
        <authorList>
            <person name="Ou Y."/>
            <person name="Kang Q."/>
        </authorList>
    </citation>
    <scope>NUCLEOTIDE SEQUENCE [LARGE SCALE GENOMIC DNA]</scope>
    <source>
        <strain evidence="3 4">KJZ-14</strain>
    </source>
</reference>
<feature type="transmembrane region" description="Helical" evidence="2">
    <location>
        <begin position="79"/>
        <end position="103"/>
    </location>
</feature>
<organism evidence="3 4">
    <name type="scientific">Rothia terrae</name>
    <dbReference type="NCBI Taxonomy" id="396015"/>
    <lineage>
        <taxon>Bacteria</taxon>
        <taxon>Bacillati</taxon>
        <taxon>Actinomycetota</taxon>
        <taxon>Actinomycetes</taxon>
        <taxon>Micrococcales</taxon>
        <taxon>Micrococcaceae</taxon>
        <taxon>Rothia</taxon>
    </lineage>
</organism>
<keyword evidence="2" id="KW-1133">Transmembrane helix</keyword>
<accession>A0A7H2BED3</accession>